<evidence type="ECO:0000313" key="1">
    <source>
        <dbReference type="EMBL" id="EMF09728.1"/>
    </source>
</evidence>
<dbReference type="AlphaFoldDB" id="N1QGN2"/>
<dbReference type="OrthoDB" id="2583188at2759"/>
<proteinExistence type="predicted"/>
<dbReference type="OMA" id="VTAYTWV"/>
<evidence type="ECO:0000313" key="2">
    <source>
        <dbReference type="Proteomes" id="UP000016931"/>
    </source>
</evidence>
<protein>
    <recommendedName>
        <fullName evidence="3">DUF4185 domain-containing protein</fullName>
    </recommendedName>
</protein>
<dbReference type="GeneID" id="27904087"/>
<evidence type="ECO:0008006" key="3">
    <source>
        <dbReference type="Google" id="ProtNLM"/>
    </source>
</evidence>
<gene>
    <name evidence="1" type="ORF">SEPMUDRAFT_151644</name>
</gene>
<sequence>MLLGLAGVAVLALAAPIPHISAPAVYMNTVAPRMKKATYLANVTNPALTRDSCGSARVGDRVLWTCRDTENYDVVARKLQALPIVTNTAAWTDLSVHGGPSLAAGPVGAASDGVKPILLMYGGDNLTLPAYFPVQETQCPDSGACEDGSRYAVWHDQPPLITHQYADGSAIAYTWIPNQQLKGINTCITENPSHSLFKQTYTPSADINAMPHVEVVAPRFYRENQIGFGRYGSMMYNNTAYLYGQTSDRHTVLARVSADQIENLSAYEYYQTTTHTWIDTAPVFNTSHEAITTPSSSGTFVSRIPLIAHIQSSYIIPNAGYGGQGTFYYSSYFSRFIWIGQSSGLDGTSAHFYITTAPAPEGPWEAPTILFAGENGDDAIAAAYTLQAHPALLPSGPEVASENGIYVTWTQQWQEGTVASRYVTPLVWLEFE</sequence>
<dbReference type="Proteomes" id="UP000016931">
    <property type="component" value="Unassembled WGS sequence"/>
</dbReference>
<organism evidence="1 2">
    <name type="scientific">Sphaerulina musiva (strain SO2202)</name>
    <name type="common">Poplar stem canker fungus</name>
    <name type="synonym">Septoria musiva</name>
    <dbReference type="NCBI Taxonomy" id="692275"/>
    <lineage>
        <taxon>Eukaryota</taxon>
        <taxon>Fungi</taxon>
        <taxon>Dikarya</taxon>
        <taxon>Ascomycota</taxon>
        <taxon>Pezizomycotina</taxon>
        <taxon>Dothideomycetes</taxon>
        <taxon>Dothideomycetidae</taxon>
        <taxon>Mycosphaerellales</taxon>
        <taxon>Mycosphaerellaceae</taxon>
        <taxon>Sphaerulina</taxon>
    </lineage>
</organism>
<dbReference type="RefSeq" id="XP_016757849.1">
    <property type="nucleotide sequence ID" value="XM_016906950.1"/>
</dbReference>
<dbReference type="HOGENOM" id="CLU_727941_0_0_1"/>
<dbReference type="EMBL" id="KB456269">
    <property type="protein sequence ID" value="EMF09728.1"/>
    <property type="molecule type" value="Genomic_DNA"/>
</dbReference>
<name>N1QGN2_SPHMS</name>
<accession>N1QGN2</accession>
<dbReference type="eggNOG" id="ENOG502SKHD">
    <property type="taxonomic scope" value="Eukaryota"/>
</dbReference>
<keyword evidence="2" id="KW-1185">Reference proteome</keyword>
<reference evidence="1 2" key="1">
    <citation type="journal article" date="2012" name="PLoS Pathog.">
        <title>Diverse lifestyles and strategies of plant pathogenesis encoded in the genomes of eighteen Dothideomycetes fungi.</title>
        <authorList>
            <person name="Ohm R.A."/>
            <person name="Feau N."/>
            <person name="Henrissat B."/>
            <person name="Schoch C.L."/>
            <person name="Horwitz B.A."/>
            <person name="Barry K.W."/>
            <person name="Condon B.J."/>
            <person name="Copeland A.C."/>
            <person name="Dhillon B."/>
            <person name="Glaser F."/>
            <person name="Hesse C.N."/>
            <person name="Kosti I."/>
            <person name="LaButti K."/>
            <person name="Lindquist E.A."/>
            <person name="Lucas S."/>
            <person name="Salamov A.A."/>
            <person name="Bradshaw R.E."/>
            <person name="Ciuffetti L."/>
            <person name="Hamelin R.C."/>
            <person name="Kema G.H.J."/>
            <person name="Lawrence C."/>
            <person name="Scott J.A."/>
            <person name="Spatafora J.W."/>
            <person name="Turgeon B.G."/>
            <person name="de Wit P.J.G.M."/>
            <person name="Zhong S."/>
            <person name="Goodwin S.B."/>
            <person name="Grigoriev I.V."/>
        </authorList>
    </citation>
    <scope>NUCLEOTIDE SEQUENCE [LARGE SCALE GENOMIC DNA]</scope>
    <source>
        <strain evidence="1 2">SO2202</strain>
    </source>
</reference>